<evidence type="ECO:0000256" key="1">
    <source>
        <dbReference type="ARBA" id="ARBA00001936"/>
    </source>
</evidence>
<dbReference type="GO" id="GO:0005730">
    <property type="term" value="C:nucleolus"/>
    <property type="evidence" value="ECO:0007669"/>
    <property type="project" value="TreeGrafter"/>
</dbReference>
<dbReference type="InterPro" id="IPR002058">
    <property type="entry name" value="PAP_assoc"/>
</dbReference>
<dbReference type="PANTHER" id="PTHR23092:SF15">
    <property type="entry name" value="INACTIVE NON-CANONICAL POLY(A) RNA POLYMERASE PROTEIN TRF4-2-RELATED"/>
    <property type="match status" value="1"/>
</dbReference>
<dbReference type="EC" id="2.7.7.19" evidence="3"/>
<reference evidence="10" key="1">
    <citation type="journal article" date="2022" name="IScience">
        <title>Evolution of zygomycete secretomes and the origins of terrestrial fungal ecologies.</title>
        <authorList>
            <person name="Chang Y."/>
            <person name="Wang Y."/>
            <person name="Mondo S."/>
            <person name="Ahrendt S."/>
            <person name="Andreopoulos W."/>
            <person name="Barry K."/>
            <person name="Beard J."/>
            <person name="Benny G.L."/>
            <person name="Blankenship S."/>
            <person name="Bonito G."/>
            <person name="Cuomo C."/>
            <person name="Desiro A."/>
            <person name="Gervers K.A."/>
            <person name="Hundley H."/>
            <person name="Kuo A."/>
            <person name="LaButti K."/>
            <person name="Lang B.F."/>
            <person name="Lipzen A."/>
            <person name="O'Donnell K."/>
            <person name="Pangilinan J."/>
            <person name="Reynolds N."/>
            <person name="Sandor L."/>
            <person name="Smith M.E."/>
            <person name="Tsang A."/>
            <person name="Grigoriev I.V."/>
            <person name="Stajich J.E."/>
            <person name="Spatafora J.W."/>
        </authorList>
    </citation>
    <scope>NUCLEOTIDE SEQUENCE</scope>
    <source>
        <strain evidence="10">RSA 2281</strain>
    </source>
</reference>
<keyword evidence="5" id="KW-0479">Metal-binding</keyword>
<dbReference type="GO" id="GO:0003729">
    <property type="term" value="F:mRNA binding"/>
    <property type="evidence" value="ECO:0007669"/>
    <property type="project" value="TreeGrafter"/>
</dbReference>
<evidence type="ECO:0000256" key="7">
    <source>
        <dbReference type="SAM" id="MobiDB-lite"/>
    </source>
</evidence>
<organism evidence="10 11">
    <name type="scientific">Phascolomyces articulosus</name>
    <dbReference type="NCBI Taxonomy" id="60185"/>
    <lineage>
        <taxon>Eukaryota</taxon>
        <taxon>Fungi</taxon>
        <taxon>Fungi incertae sedis</taxon>
        <taxon>Mucoromycota</taxon>
        <taxon>Mucoromycotina</taxon>
        <taxon>Mucoromycetes</taxon>
        <taxon>Mucorales</taxon>
        <taxon>Lichtheimiaceae</taxon>
        <taxon>Phascolomyces</taxon>
    </lineage>
</organism>
<reference evidence="10" key="2">
    <citation type="submission" date="2023-02" db="EMBL/GenBank/DDBJ databases">
        <authorList>
            <consortium name="DOE Joint Genome Institute"/>
            <person name="Mondo S.J."/>
            <person name="Chang Y."/>
            <person name="Wang Y."/>
            <person name="Ahrendt S."/>
            <person name="Andreopoulos W."/>
            <person name="Barry K."/>
            <person name="Beard J."/>
            <person name="Benny G.L."/>
            <person name="Blankenship S."/>
            <person name="Bonito G."/>
            <person name="Cuomo C."/>
            <person name="Desiro A."/>
            <person name="Gervers K.A."/>
            <person name="Hundley H."/>
            <person name="Kuo A."/>
            <person name="LaButti K."/>
            <person name="Lang B.F."/>
            <person name="Lipzen A."/>
            <person name="O'Donnell K."/>
            <person name="Pangilinan J."/>
            <person name="Reynolds N."/>
            <person name="Sandor L."/>
            <person name="Smith M.W."/>
            <person name="Tsang A."/>
            <person name="Grigoriev I.V."/>
            <person name="Stajich J.E."/>
            <person name="Spatafora J.W."/>
        </authorList>
    </citation>
    <scope>NUCLEOTIDE SEQUENCE</scope>
    <source>
        <strain evidence="10">RSA 2281</strain>
    </source>
</reference>
<keyword evidence="6" id="KW-0460">Magnesium</keyword>
<keyword evidence="4" id="KW-0808">Transferase</keyword>
<dbReference type="GO" id="GO:0031499">
    <property type="term" value="C:TRAMP complex"/>
    <property type="evidence" value="ECO:0007669"/>
    <property type="project" value="TreeGrafter"/>
</dbReference>
<comment type="similarity">
    <text evidence="2">Belongs to the DNA polymerase type-B-like family.</text>
</comment>
<accession>A0AAD5P8X9</accession>
<dbReference type="SUPFAM" id="SSF81631">
    <property type="entry name" value="PAP/OAS1 substrate-binding domain"/>
    <property type="match status" value="1"/>
</dbReference>
<proteinExistence type="inferred from homology"/>
<evidence type="ECO:0000256" key="3">
    <source>
        <dbReference type="ARBA" id="ARBA00012388"/>
    </source>
</evidence>
<dbReference type="InterPro" id="IPR043519">
    <property type="entry name" value="NT_sf"/>
</dbReference>
<dbReference type="Gene3D" id="1.10.1410.10">
    <property type="match status" value="1"/>
</dbReference>
<evidence type="ECO:0000256" key="5">
    <source>
        <dbReference type="ARBA" id="ARBA00022723"/>
    </source>
</evidence>
<dbReference type="FunFam" id="3.30.460.10:FF:000006">
    <property type="entry name" value="non-canonical poly(A) RNA polymerase PAPD5"/>
    <property type="match status" value="1"/>
</dbReference>
<evidence type="ECO:0000259" key="9">
    <source>
        <dbReference type="Pfam" id="PF22600"/>
    </source>
</evidence>
<evidence type="ECO:0000256" key="6">
    <source>
        <dbReference type="ARBA" id="ARBA00022842"/>
    </source>
</evidence>
<dbReference type="Pfam" id="PF22600">
    <property type="entry name" value="MTPAP-like_central"/>
    <property type="match status" value="1"/>
</dbReference>
<dbReference type="AlphaFoldDB" id="A0AAD5P8X9"/>
<feature type="region of interest" description="Disordered" evidence="7">
    <location>
        <begin position="71"/>
        <end position="96"/>
    </location>
</feature>
<sequence>MPKKKRGSKKDQAMKQNSNSRPSKKQKRGSPASLRSDENVNNTHTRFEQHSQSIAANDDFISLDFGDLPTTDVGDISNSRKRKRLQDDDNDDSEDITMFPWLPFRRSGSSSPRPSVKKILEDEATSLLAYLEPTKAEVRIREYLIHKIRTVINDIEPDVEVEVFGSFSTNLYLPNSDIDVVVQGDLRLRPIARALERSNVCSNPQVIEKASVPVIKFEDSLTGLKVDITLDSDSGINSAKCINKMLRDQPGLRPLTLLVKLFLSLRKHNEVFTGGLGGYAIVCMVMSFLQMHPKVASGEIDPVANIGTLLLEFFQLYGISFQMEELGICVLNRGSYYGKSRNIRSKNGKPVFTIRDPMDRNNDLGMKSYNAIYISKAFKSAYMVMTQRAFELEKMLSQNMLNPNNPNGLQLSIFSRVFYIPRDMANLREAMTDIYTNHLWVNDEAASSFNWETSELP</sequence>
<dbReference type="GO" id="GO:0046872">
    <property type="term" value="F:metal ion binding"/>
    <property type="evidence" value="ECO:0007669"/>
    <property type="project" value="UniProtKB-KW"/>
</dbReference>
<comment type="cofactor">
    <cofactor evidence="1">
        <name>Mn(2+)</name>
        <dbReference type="ChEBI" id="CHEBI:29035"/>
    </cofactor>
</comment>
<feature type="compositionally biased region" description="Polar residues" evidence="7">
    <location>
        <begin position="39"/>
        <end position="51"/>
    </location>
</feature>
<feature type="domain" description="PAP-associated" evidence="8">
    <location>
        <begin position="305"/>
        <end position="362"/>
    </location>
</feature>
<dbReference type="CDD" id="cd05402">
    <property type="entry name" value="NT_PAP_TUTase"/>
    <property type="match status" value="1"/>
</dbReference>
<evidence type="ECO:0000259" key="8">
    <source>
        <dbReference type="Pfam" id="PF03828"/>
    </source>
</evidence>
<dbReference type="Proteomes" id="UP001209540">
    <property type="component" value="Unassembled WGS sequence"/>
</dbReference>
<protein>
    <recommendedName>
        <fullName evidence="3">polynucleotide adenylyltransferase</fullName>
        <ecNumber evidence="3">2.7.7.19</ecNumber>
    </recommendedName>
</protein>
<dbReference type="GO" id="GO:0010605">
    <property type="term" value="P:negative regulation of macromolecule metabolic process"/>
    <property type="evidence" value="ECO:0007669"/>
    <property type="project" value="UniProtKB-ARBA"/>
</dbReference>
<feature type="domain" description="Poly(A) RNA polymerase mitochondrial-like central palm" evidence="9">
    <location>
        <begin position="120"/>
        <end position="242"/>
    </location>
</feature>
<evidence type="ECO:0000313" key="11">
    <source>
        <dbReference type="Proteomes" id="UP001209540"/>
    </source>
</evidence>
<evidence type="ECO:0000256" key="2">
    <source>
        <dbReference type="ARBA" id="ARBA00008593"/>
    </source>
</evidence>
<dbReference type="SUPFAM" id="SSF81301">
    <property type="entry name" value="Nucleotidyltransferase"/>
    <property type="match status" value="1"/>
</dbReference>
<evidence type="ECO:0000313" key="10">
    <source>
        <dbReference type="EMBL" id="KAI9247991.1"/>
    </source>
</evidence>
<dbReference type="InterPro" id="IPR054708">
    <property type="entry name" value="MTPAP-like_central"/>
</dbReference>
<name>A0AAD5P8X9_9FUNG</name>
<keyword evidence="11" id="KW-1185">Reference proteome</keyword>
<dbReference type="PANTHER" id="PTHR23092">
    <property type="entry name" value="POLY(A) RNA POLYMERASE"/>
    <property type="match status" value="1"/>
</dbReference>
<dbReference type="GO" id="GO:0043634">
    <property type="term" value="P:polyadenylation-dependent ncRNA catabolic process"/>
    <property type="evidence" value="ECO:0007669"/>
    <property type="project" value="TreeGrafter"/>
</dbReference>
<dbReference type="Gene3D" id="3.30.460.10">
    <property type="entry name" value="Beta Polymerase, domain 2"/>
    <property type="match status" value="1"/>
</dbReference>
<dbReference type="Pfam" id="PF03828">
    <property type="entry name" value="PAP_assoc"/>
    <property type="match status" value="1"/>
</dbReference>
<gene>
    <name evidence="10" type="ORF">BDA99DRAFT_525501</name>
</gene>
<comment type="caution">
    <text evidence="10">The sequence shown here is derived from an EMBL/GenBank/DDBJ whole genome shotgun (WGS) entry which is preliminary data.</text>
</comment>
<evidence type="ECO:0000256" key="4">
    <source>
        <dbReference type="ARBA" id="ARBA00022679"/>
    </source>
</evidence>
<dbReference type="InterPro" id="IPR045862">
    <property type="entry name" value="Trf4-like"/>
</dbReference>
<dbReference type="GO" id="GO:0031123">
    <property type="term" value="P:RNA 3'-end processing"/>
    <property type="evidence" value="ECO:0007669"/>
    <property type="project" value="TreeGrafter"/>
</dbReference>
<feature type="region of interest" description="Disordered" evidence="7">
    <location>
        <begin position="1"/>
        <end position="51"/>
    </location>
</feature>
<dbReference type="EMBL" id="JAIXMP010000040">
    <property type="protein sequence ID" value="KAI9247991.1"/>
    <property type="molecule type" value="Genomic_DNA"/>
</dbReference>
<dbReference type="GO" id="GO:1990817">
    <property type="term" value="F:poly(A) RNA polymerase activity"/>
    <property type="evidence" value="ECO:0007669"/>
    <property type="project" value="UniProtKB-EC"/>
</dbReference>